<feature type="transmembrane region" description="Helical" evidence="1">
    <location>
        <begin position="138"/>
        <end position="161"/>
    </location>
</feature>
<dbReference type="STRING" id="2017.SAMN05444320_101180"/>
<gene>
    <name evidence="2" type="ORF">SAMN05444320_101180</name>
</gene>
<dbReference type="AlphaFoldDB" id="A0A1M4TS94"/>
<dbReference type="Proteomes" id="UP000184501">
    <property type="component" value="Unassembled WGS sequence"/>
</dbReference>
<evidence type="ECO:0000313" key="2">
    <source>
        <dbReference type="EMBL" id="SHE47369.1"/>
    </source>
</evidence>
<protein>
    <recommendedName>
        <fullName evidence="4">DUF3592 domain-containing protein</fullName>
    </recommendedName>
</protein>
<keyword evidence="1" id="KW-0472">Membrane</keyword>
<evidence type="ECO:0000256" key="1">
    <source>
        <dbReference type="SAM" id="Phobius"/>
    </source>
</evidence>
<keyword evidence="3" id="KW-1185">Reference proteome</keyword>
<evidence type="ECO:0000313" key="3">
    <source>
        <dbReference type="Proteomes" id="UP000184501"/>
    </source>
</evidence>
<sequence length="167" mass="18099">MVAGPPLHSADVAETAAGDVATHLTDAKPRRGWRRVTSTVLLVVGCVVSTLCVLLVVGCWMNDRAIEHPEPGRATAEVVLVSFPRTVVRYTTPDGAVYSPSLGVLYPEGLQTGQLVRVEYDPAQPDKLVRIAGRDFRIALLPAGTTLLGVWAVVGPLVWWLRRRPAR</sequence>
<evidence type="ECO:0008006" key="4">
    <source>
        <dbReference type="Google" id="ProtNLM"/>
    </source>
</evidence>
<keyword evidence="1" id="KW-1133">Transmembrane helix</keyword>
<accession>A0A1M4TS94</accession>
<organism evidence="2 3">
    <name type="scientific">Streptoalloteichus hindustanus</name>
    <dbReference type="NCBI Taxonomy" id="2017"/>
    <lineage>
        <taxon>Bacteria</taxon>
        <taxon>Bacillati</taxon>
        <taxon>Actinomycetota</taxon>
        <taxon>Actinomycetes</taxon>
        <taxon>Pseudonocardiales</taxon>
        <taxon>Pseudonocardiaceae</taxon>
        <taxon>Streptoalloteichus</taxon>
    </lineage>
</organism>
<reference evidence="2 3" key="1">
    <citation type="submission" date="2016-11" db="EMBL/GenBank/DDBJ databases">
        <authorList>
            <person name="Jaros S."/>
            <person name="Januszkiewicz K."/>
            <person name="Wedrychowicz H."/>
        </authorList>
    </citation>
    <scope>NUCLEOTIDE SEQUENCE [LARGE SCALE GENOMIC DNA]</scope>
    <source>
        <strain evidence="2 3">DSM 44523</strain>
    </source>
</reference>
<proteinExistence type="predicted"/>
<dbReference type="EMBL" id="FQVN01000001">
    <property type="protein sequence ID" value="SHE47369.1"/>
    <property type="molecule type" value="Genomic_DNA"/>
</dbReference>
<name>A0A1M4TS94_STRHI</name>
<keyword evidence="1" id="KW-0812">Transmembrane</keyword>
<feature type="transmembrane region" description="Helical" evidence="1">
    <location>
        <begin position="40"/>
        <end position="61"/>
    </location>
</feature>